<dbReference type="SUPFAM" id="SSF52540">
    <property type="entry name" value="P-loop containing nucleoside triphosphate hydrolases"/>
    <property type="match status" value="2"/>
</dbReference>
<dbReference type="InterPro" id="IPR059000">
    <property type="entry name" value="ATPase_P-type_domA"/>
</dbReference>
<feature type="region of interest" description="Disordered" evidence="17">
    <location>
        <begin position="912"/>
        <end position="939"/>
    </location>
</feature>
<evidence type="ECO:0000256" key="16">
    <source>
        <dbReference type="ARBA" id="ARBA00023242"/>
    </source>
</evidence>
<feature type="compositionally biased region" description="Basic and acidic residues" evidence="17">
    <location>
        <begin position="1098"/>
        <end position="1112"/>
    </location>
</feature>
<dbReference type="Gene3D" id="1.20.1110.10">
    <property type="entry name" value="Calcium-transporting ATPase, transmembrane domain"/>
    <property type="match status" value="1"/>
</dbReference>
<dbReference type="PANTHER" id="PTHR45797:SF1">
    <property type="entry name" value="HELICASE ARIP4"/>
    <property type="match status" value="1"/>
</dbReference>
<feature type="transmembrane region" description="Helical" evidence="18">
    <location>
        <begin position="872"/>
        <end position="892"/>
    </location>
</feature>
<dbReference type="InterPro" id="IPR023214">
    <property type="entry name" value="HAD_sf"/>
</dbReference>
<feature type="compositionally biased region" description="Basic and acidic residues" evidence="17">
    <location>
        <begin position="1795"/>
        <end position="1811"/>
    </location>
</feature>
<dbReference type="SFLD" id="SFLDS00003">
    <property type="entry name" value="Haloacid_Dehalogenase"/>
    <property type="match status" value="1"/>
</dbReference>
<keyword evidence="22" id="KW-1185">Reference proteome</keyword>
<feature type="transmembrane region" description="Helical" evidence="18">
    <location>
        <begin position="841"/>
        <end position="860"/>
    </location>
</feature>
<dbReference type="InterPro" id="IPR044492">
    <property type="entry name" value="P_typ_ATPase_HD_dom"/>
</dbReference>
<dbReference type="InterPro" id="IPR036412">
    <property type="entry name" value="HAD-like_sf"/>
</dbReference>
<feature type="region of interest" description="Disordered" evidence="17">
    <location>
        <begin position="1"/>
        <end position="26"/>
    </location>
</feature>
<feature type="compositionally biased region" description="Polar residues" evidence="17">
    <location>
        <begin position="2120"/>
        <end position="2136"/>
    </location>
</feature>
<evidence type="ECO:0000256" key="10">
    <source>
        <dbReference type="ARBA" id="ARBA00022840"/>
    </source>
</evidence>
<evidence type="ECO:0000313" key="22">
    <source>
        <dbReference type="Proteomes" id="UP000241890"/>
    </source>
</evidence>
<dbReference type="PANTHER" id="PTHR45797">
    <property type="entry name" value="RAD54-LIKE"/>
    <property type="match status" value="1"/>
</dbReference>
<dbReference type="InterPro" id="IPR018303">
    <property type="entry name" value="ATPase_P-typ_P_site"/>
</dbReference>
<keyword evidence="4" id="KW-1003">Cell membrane</keyword>
<comment type="caution">
    <text evidence="21">The sequence shown here is derived from an EMBL/GenBank/DDBJ whole genome shotgun (WGS) entry which is preliminary data.</text>
</comment>
<dbReference type="PROSITE" id="PS51194">
    <property type="entry name" value="HELICASE_CTER"/>
    <property type="match status" value="1"/>
</dbReference>
<dbReference type="PROSITE" id="PS51192">
    <property type="entry name" value="HELICASE_ATP_BIND_1"/>
    <property type="match status" value="1"/>
</dbReference>
<dbReference type="NCBIfam" id="TIGR01494">
    <property type="entry name" value="ATPase_P-type"/>
    <property type="match status" value="2"/>
</dbReference>
<evidence type="ECO:0000256" key="11">
    <source>
        <dbReference type="ARBA" id="ARBA00022842"/>
    </source>
</evidence>
<keyword evidence="12" id="KW-1278">Translocase</keyword>
<dbReference type="InterPro" id="IPR038718">
    <property type="entry name" value="SNF2-like_sf"/>
</dbReference>
<feature type="region of interest" description="Disordered" evidence="17">
    <location>
        <begin position="1846"/>
        <end position="1896"/>
    </location>
</feature>
<dbReference type="SMART" id="SM00487">
    <property type="entry name" value="DEXDc"/>
    <property type="match status" value="1"/>
</dbReference>
<dbReference type="GO" id="GO:0005634">
    <property type="term" value="C:nucleus"/>
    <property type="evidence" value="ECO:0007669"/>
    <property type="project" value="UniProtKB-SubCell"/>
</dbReference>
<dbReference type="SUPFAM" id="SSF56784">
    <property type="entry name" value="HAD-like"/>
    <property type="match status" value="1"/>
</dbReference>
<dbReference type="SUPFAM" id="SSF81653">
    <property type="entry name" value="Calcium ATPase, transduction domain A"/>
    <property type="match status" value="1"/>
</dbReference>
<dbReference type="SMART" id="SM00490">
    <property type="entry name" value="HELICc"/>
    <property type="match status" value="1"/>
</dbReference>
<feature type="region of interest" description="Disordered" evidence="17">
    <location>
        <begin position="2060"/>
        <end position="2156"/>
    </location>
</feature>
<dbReference type="SUPFAM" id="SSF81665">
    <property type="entry name" value="Calcium ATPase, transmembrane domain M"/>
    <property type="match status" value="1"/>
</dbReference>
<accession>A0A2R5G258</accession>
<comment type="subcellular location">
    <subcellularLocation>
        <location evidence="2">Cell membrane</location>
        <topology evidence="2">Multi-pass membrane protein</topology>
    </subcellularLocation>
    <subcellularLocation>
        <location evidence="1">Nucleus</location>
    </subcellularLocation>
</comment>
<dbReference type="SFLD" id="SFLDF00027">
    <property type="entry name" value="p-type_atpase"/>
    <property type="match status" value="1"/>
</dbReference>
<evidence type="ECO:0000256" key="9">
    <source>
        <dbReference type="ARBA" id="ARBA00022806"/>
    </source>
</evidence>
<feature type="region of interest" description="Disordered" evidence="17">
    <location>
        <begin position="1017"/>
        <end position="1120"/>
    </location>
</feature>
<evidence type="ECO:0000256" key="3">
    <source>
        <dbReference type="ARBA" id="ARBA00007025"/>
    </source>
</evidence>
<keyword evidence="13 18" id="KW-1133">Transmembrane helix</keyword>
<keyword evidence="6 18" id="KW-0812">Transmembrane</keyword>
<evidence type="ECO:0000313" key="21">
    <source>
        <dbReference type="EMBL" id="GBG25072.1"/>
    </source>
</evidence>
<keyword evidence="11" id="KW-0460">Magnesium</keyword>
<dbReference type="NCBIfam" id="TIGR01524">
    <property type="entry name" value="ATPase-IIIB_Mg"/>
    <property type="match status" value="1"/>
</dbReference>
<feature type="compositionally biased region" description="Basic and acidic residues" evidence="17">
    <location>
        <begin position="1017"/>
        <end position="1039"/>
    </location>
</feature>
<dbReference type="GO" id="GO:0016887">
    <property type="term" value="F:ATP hydrolysis activity"/>
    <property type="evidence" value="ECO:0007669"/>
    <property type="project" value="InterPro"/>
</dbReference>
<dbReference type="EMBL" id="BEYU01000011">
    <property type="protein sequence ID" value="GBG25072.1"/>
    <property type="molecule type" value="Genomic_DNA"/>
</dbReference>
<feature type="transmembrane region" description="Helical" evidence="18">
    <location>
        <begin position="748"/>
        <end position="775"/>
    </location>
</feature>
<evidence type="ECO:0000256" key="12">
    <source>
        <dbReference type="ARBA" id="ARBA00022967"/>
    </source>
</evidence>
<feature type="transmembrane region" description="Helical" evidence="18">
    <location>
        <begin position="787"/>
        <end position="806"/>
    </location>
</feature>
<dbReference type="InterPro" id="IPR027417">
    <property type="entry name" value="P-loop_NTPase"/>
</dbReference>
<sequence length="2411" mass="264678">MTWIQQDNLNRGNLTSARPHGAAQGLSDGAAQRALQRYGPNEPTQASVWETVLEHLGPLAKNPLIVLLGVLGTLAYVGGDAETGLVIWAMGLLAIGMQTIQEFRGEQAASALRAQLRTHCRVSRGPEGASPVQVQARDVVPGDLLLLSAGDLVPADGIVLSCAHLRVNQAQLTGESLPVAKRAANPTPSTLVDARAAFAPDAAYTVLTGTMVVAGHGIVRVTHTGDDSEMGKTFGALRGARSRTGFDEDMDAFTMLMIRFIIFMAPTVFLLQLLRGNETLDAFLYAAAVAVGLAPEMLPMILTYCLIYGATELAKKEKCIVKRLNALQAFGSMDVLCTDKTGTLTQDSLSVNRSLDACGQPAQALSKLPLLLCKLSAHFQSAAANNAVERAIDGSPLDSFDSIVTCFSLVDEDPFDYEQRFSRVRVRLSKITQAPSPTQGELFSILSPILGHVGNAAEICIYKGAVEEVLALCHGGYLGQQGIGALTDLAANSVVEQIRATGERILAVAIESPLSKDLLLAGFVSFADPPKPSAAPAIEAVEALGISVRMLTGDTASVATHVAAQVGIHNPQHVIEGQTLDLAPAASLRSIVQSCNVFARLTPHHKRVIIRELQALGHSVGFVGDGVNDVAALQAADVGISVDSACDAARAAADVLLTRKSLRIFRPATLMGRRVFLNMIKYIKMAASSNFGNMWSVLSASLFIPFLPMLPIQVVTSNFLYDIAQLGIPSDAVDKAQLSRPLRLNMSYLFRFIVLIGLISSIFDSVTFATLYFMLGADESQQPLFHTGWFVEGLVSQTLVVFVLRLNEDDQRSFFSRLLPRPAKSRVNKGSPVSAPPSSTLVLLSGFVCVSAATMTLVPFVRELFGFVELPLVYWAYLAAIIGTYLISTRLLTTDLGDDKLMVHEAGVAAAGDAGDAGEEQQQETAQQRNGDAAAAHAKAEAAAEATERFLSGDVDAVAETKPAHLKRKVNMSKSALDAGMLKKVKSNKAGANRWTIEDISEEDREAGIPLWDIQKEELPEETQEKTNEADDSPKDGNEPKVNINNGARDPNEDSAQNMSDSKGEEEEAQGGTDGSNDVNGEKHAPRRSGRKRPQKTLKIENMEESNRDGKKTVNPADVKYKQKKPIREKKEPHHVRLNPIFSRVLKPHQAVGVRFLWSHVQSARHSGCILADYMGLGKTLQNISLMHTFLAHHKDEVDPKRKTTILVVSPTSVILNWYREIHKWLSPKKKEEKRALDLFNVQVLDAKTGTRLDQRLAVLKKWQAEGGVLLTGYEMFRSLAQEPKEGTDSRKAQLARDLLVDGPGPSLVIVDEGHRLRQAKSQIVKAMSRIKTRRRIVLTGYPLQNHLEEYWCMVNFARPGYLKTSEAFKHQFKIPIENGQALDSAPEDVKFARSRTIVLNDLLRSIILRRDSQHLARELPPKYEWVLRCRLTGKQAELYRAFARNRVDQAKARENGGASASQNGGIIAAYHHSLSIVNHPDIIYEKYRQHTPLGNERGSRDSAYASLSIFVPSDLGDLGINVVQQNLAKSRHDRTEATVTFVDAVFDLSKCPDPSLPWFELLDEVVSIDDSPCSRANFNDLLFRKQVQARDIGAPVRIIVRRWHRASWTNVQLTAKVAARKLQDSMALMSPTHAAAACPPKDPELTDEELREEDRRLEHLKDAEVNRTLAEMEDEDGIVAIESEPATAGQESSYSWAHLPLKSFKPGKRLSDSGKMIILFSILRSARQQTDKVIVFSQSVQTLNVVQQIIEFHNSRVEEQLRIIDDDDSESDSDDSDSDGSDSSDDDDEENEEVVGKVDNEKTNGSRTDEMNAATPQGDRWRRPINQVVAAADLEEDDDHALGLQGEAASGGAKRKREGAPLLRRSRTKKVASPTAADATSSKKARRKARQERRMKIEPGSDACPYLPGVRIGFSRLDGATPQATRNALVDAFNAAPIKDKCVFLASTRAAGEGLNLQSANRVVMFDACWNPCLDHEAMCRAYRFGQKKPVFVYRLVAAGTMERTIFDQQTKKESLTSRVVDARATKRTVTSSDLRNFFNLRRFNQLQQRSVNTDKLLKDIGHGEPDEADLEEADLEDADREARGVAAGSEKNERNGKQPSSAAKAQGANRKNGAGTGAESSTVTVAGSDEGQTQSSSSSASEAKTEAMEDEVEAVTDPVVTKKEMQQKRGIREDRVLQGVLRSEQQGGKYITEFCLEDLLLNEDEAERQTEEARDEALMEFRELERIEMELIKSGRADATSAPALAAQMYNNARSSGTARGREMAEFNSGARTPFHSTNGRHFQANNVFNSASAFQQLVNYSNYNQVRQQELQARAQVPLQPFIVFRHLDPNYQTRLDDFYMSKQIPASKGCGVFNRLHVLVIRKRMPDAEDIIEELQKHGALVTNDATVSSNGPMEMGRSGPHLNKLQ</sequence>
<dbReference type="GO" id="GO:0003677">
    <property type="term" value="F:DNA binding"/>
    <property type="evidence" value="ECO:0007669"/>
    <property type="project" value="UniProtKB-KW"/>
</dbReference>
<evidence type="ECO:0000256" key="4">
    <source>
        <dbReference type="ARBA" id="ARBA00022475"/>
    </source>
</evidence>
<evidence type="ECO:0000256" key="18">
    <source>
        <dbReference type="SAM" id="Phobius"/>
    </source>
</evidence>
<evidence type="ECO:0000256" key="15">
    <source>
        <dbReference type="ARBA" id="ARBA00023136"/>
    </source>
</evidence>
<dbReference type="GO" id="GO:0004386">
    <property type="term" value="F:helicase activity"/>
    <property type="evidence" value="ECO:0007669"/>
    <property type="project" value="UniProtKB-KW"/>
</dbReference>
<feature type="domain" description="Helicase C-terminal" evidence="20">
    <location>
        <begin position="1837"/>
        <end position="2032"/>
    </location>
</feature>
<keyword evidence="14" id="KW-0238">DNA-binding</keyword>
<keyword evidence="8" id="KW-0378">Hydrolase</keyword>
<feature type="compositionally biased region" description="Low complexity" evidence="17">
    <location>
        <begin position="923"/>
        <end position="937"/>
    </location>
</feature>
<dbReference type="InterPro" id="IPR023299">
    <property type="entry name" value="ATPase_P-typ_cyto_dom_N"/>
</dbReference>
<keyword evidence="15 18" id="KW-0472">Membrane</keyword>
<feature type="compositionally biased region" description="Basic residues" evidence="17">
    <location>
        <begin position="1085"/>
        <end position="1096"/>
    </location>
</feature>
<organism evidence="21 22">
    <name type="scientific">Hondaea fermentalgiana</name>
    <dbReference type="NCBI Taxonomy" id="2315210"/>
    <lineage>
        <taxon>Eukaryota</taxon>
        <taxon>Sar</taxon>
        <taxon>Stramenopiles</taxon>
        <taxon>Bigyra</taxon>
        <taxon>Labyrinthulomycetes</taxon>
        <taxon>Thraustochytrida</taxon>
        <taxon>Thraustochytriidae</taxon>
        <taxon>Hondaea</taxon>
    </lineage>
</organism>
<feature type="transmembrane region" description="Helical" evidence="18">
    <location>
        <begin position="691"/>
        <end position="710"/>
    </location>
</feature>
<dbReference type="InterPro" id="IPR001650">
    <property type="entry name" value="Helicase_C-like"/>
</dbReference>
<evidence type="ECO:0000256" key="17">
    <source>
        <dbReference type="SAM" id="MobiDB-lite"/>
    </source>
</evidence>
<evidence type="ECO:0000256" key="13">
    <source>
        <dbReference type="ARBA" id="ARBA00022989"/>
    </source>
</evidence>
<dbReference type="Gene3D" id="3.40.50.300">
    <property type="entry name" value="P-loop containing nucleotide triphosphate hydrolases"/>
    <property type="match status" value="2"/>
</dbReference>
<dbReference type="Pfam" id="PF00122">
    <property type="entry name" value="E1-E2_ATPase"/>
    <property type="match status" value="1"/>
</dbReference>
<dbReference type="InterPro" id="IPR008250">
    <property type="entry name" value="ATPase_P-typ_transduc_dom_A_sf"/>
</dbReference>
<feature type="transmembrane region" description="Helical" evidence="18">
    <location>
        <begin position="283"/>
        <end position="308"/>
    </location>
</feature>
<proteinExistence type="inferred from homology"/>
<feature type="transmembrane region" description="Helical" evidence="18">
    <location>
        <begin position="252"/>
        <end position="271"/>
    </location>
</feature>
<dbReference type="SFLD" id="SFLDG00002">
    <property type="entry name" value="C1.7:_P-type_atpase_like"/>
    <property type="match status" value="1"/>
</dbReference>
<dbReference type="InterPro" id="IPR023298">
    <property type="entry name" value="ATPase_P-typ_TM_dom_sf"/>
</dbReference>
<reference evidence="21 22" key="1">
    <citation type="submission" date="2017-12" db="EMBL/GenBank/DDBJ databases">
        <title>Sequencing, de novo assembly and annotation of complete genome of a new Thraustochytrid species, strain FCC1311.</title>
        <authorList>
            <person name="Sedici K."/>
            <person name="Godart F."/>
            <person name="Aiese Cigliano R."/>
            <person name="Sanseverino W."/>
            <person name="Barakat M."/>
            <person name="Ortet P."/>
            <person name="Marechal E."/>
            <person name="Cagnac O."/>
            <person name="Amato A."/>
        </authorList>
    </citation>
    <scope>NUCLEOTIDE SEQUENCE [LARGE SCALE GENOMIC DNA]</scope>
</reference>
<feature type="domain" description="Helicase ATP-binding" evidence="19">
    <location>
        <begin position="1160"/>
        <end position="1361"/>
    </location>
</feature>
<feature type="compositionally biased region" description="Acidic residues" evidence="17">
    <location>
        <begin position="1766"/>
        <end position="1794"/>
    </location>
</feature>
<evidence type="ECO:0000256" key="2">
    <source>
        <dbReference type="ARBA" id="ARBA00004651"/>
    </source>
</evidence>
<dbReference type="InterPro" id="IPR001757">
    <property type="entry name" value="P_typ_ATPase"/>
</dbReference>
<dbReference type="InParanoid" id="A0A2R5G258"/>
<evidence type="ECO:0000256" key="14">
    <source>
        <dbReference type="ARBA" id="ARBA00023125"/>
    </source>
</evidence>
<dbReference type="SUPFAM" id="SSF81660">
    <property type="entry name" value="Metal cation-transporting ATPase, ATP-binding domain N"/>
    <property type="match status" value="1"/>
</dbReference>
<feature type="compositionally biased region" description="Acidic residues" evidence="17">
    <location>
        <begin position="2068"/>
        <end position="2081"/>
    </location>
</feature>
<dbReference type="Gene3D" id="2.70.150.10">
    <property type="entry name" value="Calcium-transporting ATPase, cytoplasmic transduction domain A"/>
    <property type="match status" value="1"/>
</dbReference>
<dbReference type="InterPro" id="IPR000330">
    <property type="entry name" value="SNF2_N"/>
</dbReference>
<dbReference type="InterPro" id="IPR049730">
    <property type="entry name" value="SNF2/RAD54-like_C"/>
</dbReference>
<evidence type="ECO:0000259" key="20">
    <source>
        <dbReference type="PROSITE" id="PS51194"/>
    </source>
</evidence>
<dbReference type="Pfam" id="PF00702">
    <property type="entry name" value="Hydrolase"/>
    <property type="match status" value="1"/>
</dbReference>
<comment type="similarity">
    <text evidence="3">Belongs to the SNF2/RAD54 helicase family.</text>
</comment>
<dbReference type="Proteomes" id="UP000241890">
    <property type="component" value="Unassembled WGS sequence"/>
</dbReference>
<dbReference type="CDD" id="cd18793">
    <property type="entry name" value="SF2_C_SNF"/>
    <property type="match status" value="1"/>
</dbReference>
<keyword evidence="16" id="KW-0539">Nucleus</keyword>
<dbReference type="InterPro" id="IPR014001">
    <property type="entry name" value="Helicase_ATP-bd"/>
</dbReference>
<evidence type="ECO:0000259" key="19">
    <source>
        <dbReference type="PROSITE" id="PS51192"/>
    </source>
</evidence>
<dbReference type="Gene3D" id="3.40.50.10810">
    <property type="entry name" value="Tandem AAA-ATPase domain"/>
    <property type="match status" value="1"/>
</dbReference>
<dbReference type="Pfam" id="PF00689">
    <property type="entry name" value="Cation_ATPase_C"/>
    <property type="match status" value="1"/>
</dbReference>
<keyword evidence="9" id="KW-0347">Helicase</keyword>
<keyword evidence="5" id="KW-0597">Phosphoprotein</keyword>
<dbReference type="InterPro" id="IPR044574">
    <property type="entry name" value="ARIP4-like"/>
</dbReference>
<feature type="compositionally biased region" description="Low complexity" evidence="17">
    <location>
        <begin position="1873"/>
        <end position="1883"/>
    </location>
</feature>
<gene>
    <name evidence="21" type="ORF">FCC1311_012892</name>
</gene>
<dbReference type="Pfam" id="PF00271">
    <property type="entry name" value="Helicase_C"/>
    <property type="match status" value="1"/>
</dbReference>
<evidence type="ECO:0000256" key="1">
    <source>
        <dbReference type="ARBA" id="ARBA00004123"/>
    </source>
</evidence>
<dbReference type="PRINTS" id="PR01836">
    <property type="entry name" value="MGATPASE"/>
</dbReference>
<evidence type="ECO:0000256" key="6">
    <source>
        <dbReference type="ARBA" id="ARBA00022692"/>
    </source>
</evidence>
<dbReference type="GO" id="GO:0015444">
    <property type="term" value="F:P-type magnesium transporter activity"/>
    <property type="evidence" value="ECO:0007669"/>
    <property type="project" value="InterPro"/>
</dbReference>
<dbReference type="Gene3D" id="3.40.1110.10">
    <property type="entry name" value="Calcium-transporting ATPase, cytoplasmic domain N"/>
    <property type="match status" value="1"/>
</dbReference>
<dbReference type="GO" id="GO:0005886">
    <property type="term" value="C:plasma membrane"/>
    <property type="evidence" value="ECO:0007669"/>
    <property type="project" value="UniProtKB-SubCell"/>
</dbReference>
<dbReference type="InterPro" id="IPR006068">
    <property type="entry name" value="ATPase_P-typ_cation-transptr_C"/>
</dbReference>
<dbReference type="PROSITE" id="PS00154">
    <property type="entry name" value="ATPASE_E1_E2"/>
    <property type="match status" value="1"/>
</dbReference>
<keyword evidence="10" id="KW-0067">ATP-binding</keyword>
<dbReference type="CDD" id="cd18007">
    <property type="entry name" value="DEXHc_ATRX-like"/>
    <property type="match status" value="1"/>
</dbReference>
<name>A0A2R5G258_9STRA</name>
<evidence type="ECO:0000256" key="8">
    <source>
        <dbReference type="ARBA" id="ARBA00022801"/>
    </source>
</evidence>
<protein>
    <submittedName>
        <fullName evidence="21">Calcium-transporting ATPase 1</fullName>
    </submittedName>
</protein>
<feature type="compositionally biased region" description="Polar residues" evidence="17">
    <location>
        <begin position="1"/>
        <end position="16"/>
    </location>
</feature>
<dbReference type="Pfam" id="PF00176">
    <property type="entry name" value="SNF2-rel_dom"/>
    <property type="match status" value="1"/>
</dbReference>
<keyword evidence="7" id="KW-0547">Nucleotide-binding</keyword>
<feature type="region of interest" description="Disordered" evidence="17">
    <location>
        <begin position="1763"/>
        <end position="1825"/>
    </location>
</feature>
<dbReference type="GO" id="GO:0005524">
    <property type="term" value="F:ATP binding"/>
    <property type="evidence" value="ECO:0007669"/>
    <property type="project" value="UniProtKB-KW"/>
</dbReference>
<evidence type="ECO:0000256" key="7">
    <source>
        <dbReference type="ARBA" id="ARBA00022741"/>
    </source>
</evidence>
<dbReference type="Gene3D" id="3.40.50.1000">
    <property type="entry name" value="HAD superfamily/HAD-like"/>
    <property type="match status" value="1"/>
</dbReference>
<dbReference type="OrthoDB" id="2020972at2759"/>
<feature type="region of interest" description="Disordered" evidence="17">
    <location>
        <begin position="2389"/>
        <end position="2411"/>
    </location>
</feature>
<evidence type="ECO:0000256" key="5">
    <source>
        <dbReference type="ARBA" id="ARBA00022553"/>
    </source>
</evidence>
<dbReference type="InterPro" id="IPR006415">
    <property type="entry name" value="P-type_ATPase_IIIB"/>
</dbReference>